<evidence type="ECO:0000313" key="3">
    <source>
        <dbReference type="Proteomes" id="UP000003245"/>
    </source>
</evidence>
<organism evidence="2 3">
    <name type="scientific">Streptococcus anginosus subsp. whileyi CCUG 39159</name>
    <dbReference type="NCBI Taxonomy" id="1095729"/>
    <lineage>
        <taxon>Bacteria</taxon>
        <taxon>Bacillati</taxon>
        <taxon>Bacillota</taxon>
        <taxon>Bacilli</taxon>
        <taxon>Lactobacillales</taxon>
        <taxon>Streptococcaceae</taxon>
        <taxon>Streptococcus</taxon>
        <taxon>Streptococcus anginosus group</taxon>
    </lineage>
</organism>
<keyword evidence="1" id="KW-1133">Transmembrane helix</keyword>
<evidence type="ECO:0000313" key="2">
    <source>
        <dbReference type="EMBL" id="EID21568.1"/>
    </source>
</evidence>
<name>I0SDW5_STRAP</name>
<evidence type="ECO:0000256" key="1">
    <source>
        <dbReference type="SAM" id="Phobius"/>
    </source>
</evidence>
<comment type="caution">
    <text evidence="2">The sequence shown here is derived from an EMBL/GenBank/DDBJ whole genome shotgun (WGS) entry which is preliminary data.</text>
</comment>
<dbReference type="Proteomes" id="UP000003245">
    <property type="component" value="Unassembled WGS sequence"/>
</dbReference>
<evidence type="ECO:0008006" key="4">
    <source>
        <dbReference type="Google" id="ProtNLM"/>
    </source>
</evidence>
<gene>
    <name evidence="2" type="ORF">HMPREF1043_1433</name>
</gene>
<dbReference type="PATRIC" id="fig|1095729.3.peg.1211"/>
<dbReference type="EMBL" id="AICP01000040">
    <property type="protein sequence ID" value="EID21568.1"/>
    <property type="molecule type" value="Genomic_DNA"/>
</dbReference>
<reference evidence="2 3" key="1">
    <citation type="submission" date="2012-01" db="EMBL/GenBank/DDBJ databases">
        <authorList>
            <person name="Harkins D.M."/>
            <person name="Madupu R."/>
            <person name="Durkin A.S."/>
            <person name="Torralba M."/>
            <person name="Methe B."/>
            <person name="Sutton G.G."/>
            <person name="Nelson K.E."/>
        </authorList>
    </citation>
    <scope>NUCLEOTIDE SEQUENCE [LARGE SCALE GENOMIC DNA]</scope>
    <source>
        <strain evidence="2 3">CCUG 39159</strain>
    </source>
</reference>
<proteinExistence type="predicted"/>
<feature type="transmembrane region" description="Helical" evidence="1">
    <location>
        <begin position="70"/>
        <end position="90"/>
    </location>
</feature>
<keyword evidence="1" id="KW-0472">Membrane</keyword>
<dbReference type="AlphaFoldDB" id="I0SDW5"/>
<keyword evidence="1" id="KW-0812">Transmembrane</keyword>
<keyword evidence="3" id="KW-1185">Reference proteome</keyword>
<accession>I0SDW5</accession>
<sequence>MIDKILKDIKGLFKVQDKAKFAKENIPYLAFFYLGNIFSHHVRSYVGGDVIDKIFQGILELNTMSFLPSIHPADILIGIGMAALIKFVVYTKGKNAKKFRQGKEYGSARWGTKKDIEPYMDEKFQNNILLTQTERLTMNGRPANPKYARNKNVLVIGGSGSGDNDIMMIVQ</sequence>
<protein>
    <recommendedName>
        <fullName evidence="4">Conjugal transfer protein TraG</fullName>
    </recommendedName>
</protein>